<comment type="caution">
    <text evidence="6">The sequence shown here is derived from an EMBL/GenBank/DDBJ whole genome shotgun (WGS) entry which is preliminary data.</text>
</comment>
<keyword evidence="3" id="KW-1015">Disulfide bond</keyword>
<dbReference type="PROSITE" id="PS50213">
    <property type="entry name" value="FAS1"/>
    <property type="match status" value="1"/>
</dbReference>
<feature type="domain" description="FAS1" evidence="5">
    <location>
        <begin position="1"/>
        <end position="79"/>
    </location>
</feature>
<keyword evidence="7" id="KW-1185">Reference proteome</keyword>
<name>A0AAV2H6A7_LYMST</name>
<reference evidence="6 7" key="1">
    <citation type="submission" date="2024-04" db="EMBL/GenBank/DDBJ databases">
        <authorList>
            <consortium name="Genoscope - CEA"/>
            <person name="William W."/>
        </authorList>
    </citation>
    <scope>NUCLEOTIDE SEQUENCE [LARGE SCALE GENOMIC DNA]</scope>
</reference>
<organism evidence="6 7">
    <name type="scientific">Lymnaea stagnalis</name>
    <name type="common">Great pond snail</name>
    <name type="synonym">Helix stagnalis</name>
    <dbReference type="NCBI Taxonomy" id="6523"/>
    <lineage>
        <taxon>Eukaryota</taxon>
        <taxon>Metazoa</taxon>
        <taxon>Spiralia</taxon>
        <taxon>Lophotrochozoa</taxon>
        <taxon>Mollusca</taxon>
        <taxon>Gastropoda</taxon>
        <taxon>Heterobranchia</taxon>
        <taxon>Euthyneura</taxon>
        <taxon>Panpulmonata</taxon>
        <taxon>Hygrophila</taxon>
        <taxon>Lymnaeoidea</taxon>
        <taxon>Lymnaeidae</taxon>
        <taxon>Lymnaea</taxon>
    </lineage>
</organism>
<dbReference type="PANTHER" id="PTHR24038:SF11">
    <property type="entry name" value="INTEGRIN BETA-LIKE PROTEIN E"/>
    <property type="match status" value="1"/>
</dbReference>
<dbReference type="InterPro" id="IPR036378">
    <property type="entry name" value="FAS1_dom_sf"/>
</dbReference>
<dbReference type="Proteomes" id="UP001497497">
    <property type="component" value="Unassembled WGS sequence"/>
</dbReference>
<dbReference type="AlphaFoldDB" id="A0AAV2H6A7"/>
<comment type="subcellular location">
    <subcellularLocation>
        <location evidence="1">Membrane</location>
    </subcellularLocation>
</comment>
<evidence type="ECO:0000259" key="5">
    <source>
        <dbReference type="PROSITE" id="PS50213"/>
    </source>
</evidence>
<protein>
    <recommendedName>
        <fullName evidence="5">FAS1 domain-containing protein</fullName>
    </recommendedName>
</protein>
<accession>A0AAV2H6A7</accession>
<keyword evidence="2" id="KW-0472">Membrane</keyword>
<dbReference type="PANTHER" id="PTHR24038">
    <property type="entry name" value="STABILIN"/>
    <property type="match status" value="1"/>
</dbReference>
<evidence type="ECO:0000256" key="3">
    <source>
        <dbReference type="ARBA" id="ARBA00023157"/>
    </source>
</evidence>
<evidence type="ECO:0000313" key="6">
    <source>
        <dbReference type="EMBL" id="CAL1528700.1"/>
    </source>
</evidence>
<dbReference type="InterPro" id="IPR000782">
    <property type="entry name" value="FAS1_domain"/>
</dbReference>
<dbReference type="SUPFAM" id="SSF82153">
    <property type="entry name" value="FAS1 domain"/>
    <property type="match status" value="1"/>
</dbReference>
<keyword evidence="4" id="KW-0325">Glycoprotein</keyword>
<evidence type="ECO:0000256" key="1">
    <source>
        <dbReference type="ARBA" id="ARBA00004370"/>
    </source>
</evidence>
<gene>
    <name evidence="6" type="ORF">GSLYS_00002870001</name>
</gene>
<evidence type="ECO:0000256" key="2">
    <source>
        <dbReference type="ARBA" id="ARBA00023136"/>
    </source>
</evidence>
<proteinExistence type="predicted"/>
<dbReference type="EMBL" id="CAXITT010000036">
    <property type="protein sequence ID" value="CAL1528700.1"/>
    <property type="molecule type" value="Genomic_DNA"/>
</dbReference>
<dbReference type="Gene3D" id="2.30.180.10">
    <property type="entry name" value="FAS1 domain"/>
    <property type="match status" value="1"/>
</dbReference>
<dbReference type="Pfam" id="PF02469">
    <property type="entry name" value="Fasciclin"/>
    <property type="match status" value="1"/>
</dbReference>
<evidence type="ECO:0000256" key="4">
    <source>
        <dbReference type="ARBA" id="ARBA00023180"/>
    </source>
</evidence>
<feature type="non-terminal residue" evidence="6">
    <location>
        <position position="110"/>
    </location>
</feature>
<sequence>KDRARQILRQHILIGKFRLEDLQDFDKFYTLQGNAAEMNIRVARNTFKYKLEGSSAKAKVIFRNFEANNGMIHFVNGILTLRPPIPGDTNKSALELIRQEPAYNKFEMLI</sequence>
<evidence type="ECO:0000313" key="7">
    <source>
        <dbReference type="Proteomes" id="UP001497497"/>
    </source>
</evidence>
<dbReference type="GO" id="GO:0016020">
    <property type="term" value="C:membrane"/>
    <property type="evidence" value="ECO:0007669"/>
    <property type="project" value="UniProtKB-SubCell"/>
</dbReference>
<feature type="non-terminal residue" evidence="6">
    <location>
        <position position="1"/>
    </location>
</feature>